<dbReference type="FunFam" id="2.10.25.10:FF:000015">
    <property type="entry name" value="neurexin-1 isoform X1"/>
    <property type="match status" value="1"/>
</dbReference>
<accession>A0AAV1JWY1</accession>
<keyword evidence="4" id="KW-0677">Repeat</keyword>
<keyword evidence="14" id="KW-1185">Reference proteome</keyword>
<feature type="compositionally biased region" description="Low complexity" evidence="9">
    <location>
        <begin position="1250"/>
        <end position="1260"/>
    </location>
</feature>
<reference evidence="13 14" key="1">
    <citation type="submission" date="2023-11" db="EMBL/GenBank/DDBJ databases">
        <authorList>
            <person name="Okamura Y."/>
        </authorList>
    </citation>
    <scope>NUCLEOTIDE SEQUENCE [LARGE SCALE GENOMIC DNA]</scope>
</reference>
<dbReference type="CDD" id="cd00053">
    <property type="entry name" value="EGF"/>
    <property type="match status" value="1"/>
</dbReference>
<feature type="region of interest" description="Disordered" evidence="9">
    <location>
        <begin position="1139"/>
        <end position="1161"/>
    </location>
</feature>
<dbReference type="CDD" id="cd00054">
    <property type="entry name" value="EGF_CA"/>
    <property type="match status" value="2"/>
</dbReference>
<keyword evidence="2 8" id="KW-0245">EGF-like domain</keyword>
<feature type="domain" description="Laminin G" evidence="11">
    <location>
        <begin position="268"/>
        <end position="450"/>
    </location>
</feature>
<feature type="domain" description="Laminin G" evidence="11">
    <location>
        <begin position="690"/>
        <end position="865"/>
    </location>
</feature>
<evidence type="ECO:0000256" key="1">
    <source>
        <dbReference type="ARBA" id="ARBA00004479"/>
    </source>
</evidence>
<dbReference type="EMBL" id="CAVLEF010000218">
    <property type="protein sequence ID" value="CAK1553333.1"/>
    <property type="molecule type" value="Genomic_DNA"/>
</dbReference>
<feature type="compositionally biased region" description="Basic and acidic residues" evidence="9">
    <location>
        <begin position="1231"/>
        <end position="1243"/>
    </location>
</feature>
<evidence type="ECO:0000259" key="11">
    <source>
        <dbReference type="PROSITE" id="PS50025"/>
    </source>
</evidence>
<evidence type="ECO:0000256" key="3">
    <source>
        <dbReference type="ARBA" id="ARBA00022692"/>
    </source>
</evidence>
<keyword evidence="3 10" id="KW-0812">Transmembrane</keyword>
<dbReference type="PROSITE" id="PS50025">
    <property type="entry name" value="LAM_G_DOMAIN"/>
    <property type="match status" value="4"/>
</dbReference>
<comment type="caution">
    <text evidence="13">The sequence shown here is derived from an EMBL/GenBank/DDBJ whole genome shotgun (WGS) entry which is preliminary data.</text>
</comment>
<dbReference type="InterPro" id="IPR050372">
    <property type="entry name" value="Neurexin-related_CASP"/>
</dbReference>
<keyword evidence="5 10" id="KW-1133">Transmembrane helix</keyword>
<evidence type="ECO:0000256" key="10">
    <source>
        <dbReference type="SAM" id="Phobius"/>
    </source>
</evidence>
<dbReference type="PANTHER" id="PTHR15036">
    <property type="entry name" value="PIKACHURIN-LIKE PROTEIN"/>
    <property type="match status" value="1"/>
</dbReference>
<feature type="domain" description="EGF-like" evidence="12">
    <location>
        <begin position="75"/>
        <end position="113"/>
    </location>
</feature>
<evidence type="ECO:0000256" key="6">
    <source>
        <dbReference type="ARBA" id="ARBA00023136"/>
    </source>
</evidence>
<feature type="compositionally biased region" description="Basic and acidic residues" evidence="9">
    <location>
        <begin position="1277"/>
        <end position="1297"/>
    </location>
</feature>
<keyword evidence="7" id="KW-1015">Disulfide bond</keyword>
<evidence type="ECO:0000256" key="8">
    <source>
        <dbReference type="PROSITE-ProRule" id="PRU00076"/>
    </source>
</evidence>
<name>A0AAV1JWY1_9NEOP</name>
<evidence type="ECO:0000313" key="13">
    <source>
        <dbReference type="EMBL" id="CAK1553333.1"/>
    </source>
</evidence>
<dbReference type="InterPro" id="IPR000742">
    <property type="entry name" value="EGF"/>
</dbReference>
<dbReference type="Gene3D" id="2.10.25.10">
    <property type="entry name" value="Laminin"/>
    <property type="match status" value="3"/>
</dbReference>
<evidence type="ECO:0008006" key="15">
    <source>
        <dbReference type="Google" id="ProtNLM"/>
    </source>
</evidence>
<dbReference type="PROSITE" id="PS50026">
    <property type="entry name" value="EGF_3"/>
    <property type="match status" value="3"/>
</dbReference>
<dbReference type="SMART" id="SM00282">
    <property type="entry name" value="LamG"/>
    <property type="match status" value="4"/>
</dbReference>
<evidence type="ECO:0000256" key="2">
    <source>
        <dbReference type="ARBA" id="ARBA00022536"/>
    </source>
</evidence>
<dbReference type="Pfam" id="PF00008">
    <property type="entry name" value="EGF"/>
    <property type="match status" value="1"/>
</dbReference>
<evidence type="ECO:0000313" key="14">
    <source>
        <dbReference type="Proteomes" id="UP001497472"/>
    </source>
</evidence>
<protein>
    <recommendedName>
        <fullName evidence="15">Neurexin</fullName>
    </recommendedName>
</protein>
<feature type="domain" description="Laminin G" evidence="11">
    <location>
        <begin position="493"/>
        <end position="672"/>
    </location>
</feature>
<evidence type="ECO:0000256" key="7">
    <source>
        <dbReference type="ARBA" id="ARBA00023157"/>
    </source>
</evidence>
<evidence type="ECO:0000256" key="9">
    <source>
        <dbReference type="SAM" id="MobiDB-lite"/>
    </source>
</evidence>
<comment type="caution">
    <text evidence="8">Lacks conserved residue(s) required for the propagation of feature annotation.</text>
</comment>
<comment type="subcellular location">
    <subcellularLocation>
        <location evidence="1">Membrane</location>
        <topology evidence="1">Single-pass type I membrane protein</topology>
    </subcellularLocation>
</comment>
<feature type="domain" description="EGF-like" evidence="12">
    <location>
        <begin position="453"/>
        <end position="490"/>
    </location>
</feature>
<feature type="transmembrane region" description="Helical" evidence="10">
    <location>
        <begin position="1347"/>
        <end position="1370"/>
    </location>
</feature>
<dbReference type="Gene3D" id="2.60.120.200">
    <property type="match status" value="6"/>
</dbReference>
<gene>
    <name evidence="13" type="ORF">LNINA_LOCUS12339</name>
</gene>
<evidence type="ECO:0000259" key="12">
    <source>
        <dbReference type="PROSITE" id="PS50026"/>
    </source>
</evidence>
<dbReference type="Pfam" id="PF02210">
    <property type="entry name" value="Laminin_G_2"/>
    <property type="match status" value="4"/>
</dbReference>
<keyword evidence="6 10" id="KW-0472">Membrane</keyword>
<dbReference type="PANTHER" id="PTHR15036:SF89">
    <property type="entry name" value="NEUREXIN 1, ISOFORM F"/>
    <property type="match status" value="1"/>
</dbReference>
<proteinExistence type="predicted"/>
<dbReference type="FunFam" id="2.10.25.10:FF:000029">
    <property type="entry name" value="neurexin-1 isoform X1"/>
    <property type="match status" value="1"/>
</dbReference>
<dbReference type="InterPro" id="IPR013320">
    <property type="entry name" value="ConA-like_dom_sf"/>
</dbReference>
<evidence type="ECO:0000256" key="4">
    <source>
        <dbReference type="ARBA" id="ARBA00022737"/>
    </source>
</evidence>
<feature type="region of interest" description="Disordered" evidence="9">
    <location>
        <begin position="1217"/>
        <end position="1304"/>
    </location>
</feature>
<evidence type="ECO:0000256" key="5">
    <source>
        <dbReference type="ARBA" id="ARBA00022989"/>
    </source>
</evidence>
<dbReference type="InterPro" id="IPR001791">
    <property type="entry name" value="Laminin_G"/>
</dbReference>
<organism evidence="13 14">
    <name type="scientific">Leptosia nina</name>
    <dbReference type="NCBI Taxonomy" id="320188"/>
    <lineage>
        <taxon>Eukaryota</taxon>
        <taxon>Metazoa</taxon>
        <taxon>Ecdysozoa</taxon>
        <taxon>Arthropoda</taxon>
        <taxon>Hexapoda</taxon>
        <taxon>Insecta</taxon>
        <taxon>Pterygota</taxon>
        <taxon>Neoptera</taxon>
        <taxon>Endopterygota</taxon>
        <taxon>Lepidoptera</taxon>
        <taxon>Glossata</taxon>
        <taxon>Ditrysia</taxon>
        <taxon>Papilionoidea</taxon>
        <taxon>Pieridae</taxon>
        <taxon>Pierinae</taxon>
        <taxon>Leptosia</taxon>
    </lineage>
</organism>
<dbReference type="SUPFAM" id="SSF49899">
    <property type="entry name" value="Concanavalin A-like lectins/glucanases"/>
    <property type="match status" value="5"/>
</dbReference>
<dbReference type="GO" id="GO:0016020">
    <property type="term" value="C:membrane"/>
    <property type="evidence" value="ECO:0007669"/>
    <property type="project" value="UniProtKB-SubCell"/>
</dbReference>
<sequence>MANKIIVQISNTILVSSLYKYNSKLSTLALPSVIFEPKFRGAVRNLVYSDLPGQPPRRQELRHSRDLKSSRINASGDACERRDPCQHGGVCISTDDGPICECRDGDYEGAFCERDKAPSEATFRGAEFLSYDLTQTGGEPIVSTQDAISLYFKTRQPNGLLFYTDILPIKVSDQKVSAVVDDVYSEHAHVAGSFTMLASSRAHVGGSLNTRALPGARVHTNFIGCLKKVEFSADTLRLNLIDLARTGSKLITVTGRLEYACTATDSADPVTFTTRDAHLILPKWEAVKTGTISFKFRTNEPNGLILFNMGAKPPRADLFAVEMLNGYIYVHVDLGSGGVRVRASRRRVDDSHWHEFLLRRTGRDGRVTVDGANAEFKTPGESNQLELDGPLFVGGLGSEYSAARTPPALWTAALRQGFVGCIRDLVLNGKPQDLTAYARQQDSASVRPACHVLMKQCVSSPCQHGGICSEGWNRPLCDCSSTQYGGPTCGRESATIFLNGSQHLTASLGPEHVTQTEELLLRFKTSKAGLLLRTASENSADRIELAVAAGRVRASVRLGDREKNLLAGTNVADSAWHTVRFSRRASNLKLQVDGGQPVRAETILGKASTLEISTLHLGGLYHPEEEIQMTSTLPNFVGHLQSFVFNGIKYIELAKTLGIGTHEENNNIYDTSNIVFNGKFTKPDSLNVYKAVTFKSKHTYVGLPLLKAYGNTYLDFYFRTTEMDGLLFYNGGKKQDFIAVELVNGHIHCVFNLGDGVVTMKDKLKNFLNDNRWHTVSIRRPTPKVHTVQVDDDLEMHTTSSNLMLELDSVLYVGGVPKDMYTSLPVGVLSRQGFEGCMSSLDLPGESPSLIDDAVVPSSSLVSGCEGPTKCTHNACANKGVCVQQWNTYVCDCDLTSFTGPTCYDESIAYEFGPGRGIITYTFAPSAVVDTETDKVAVGFVTSKADAVIMRIESSNTQDYMQMEIIRGNLFVVYNVGDGEHPVGDEAARVDDGAYHVASFTRNGSRAALQLDNYAVNLRHPQGGQQSTIFNSMSRIIVGGGTGGARSFSGVLAGLVAGRVRVLDLAAAGDPAVTVRGDARRAHTPLDRDINRMQQTPPSGYGGPGVLDELVYSGAGSGCRDDDEDACVLPDAGSGDDLITPVYVPSTRRPPAMRKGDLSGKLMKPCDDEDCIEGSGSNADDVTEPEHPITTAGVSSTISMTSPTSAIVTEHVDKAISGSTEGGTETVGTTKSDRTTLPDHDNMHAGTIDTATTPEKGTTPTEEHTHTSNQFTPTVTRHTESTHTTEEEIPDYEDHTHTKIATRSPYGIDEVVPGSYPGYNGHEPEITTKWYHPKSTDNRVVPPESEFFATIVGIVASILIAIILIVIIVLKLMFKLDPSYKVTEDKSYQQSASAALLANQAHSSYQTGSSSAPAGGAVRNLQPLPLNRNGATPLAPMPQPVKRDGIKEWYV</sequence>
<dbReference type="CDD" id="cd00110">
    <property type="entry name" value="LamG"/>
    <property type="match status" value="4"/>
</dbReference>
<dbReference type="SMART" id="SM00181">
    <property type="entry name" value="EGF"/>
    <property type="match status" value="3"/>
</dbReference>
<feature type="compositionally biased region" description="Low complexity" evidence="9">
    <location>
        <begin position="1217"/>
        <end position="1230"/>
    </location>
</feature>
<feature type="domain" description="Laminin G" evidence="11">
    <location>
        <begin position="908"/>
        <end position="1119"/>
    </location>
</feature>
<dbReference type="Proteomes" id="UP001497472">
    <property type="component" value="Unassembled WGS sequence"/>
</dbReference>
<feature type="domain" description="EGF-like" evidence="12">
    <location>
        <begin position="867"/>
        <end position="904"/>
    </location>
</feature>